<feature type="compositionally biased region" description="Low complexity" evidence="5">
    <location>
        <begin position="436"/>
        <end position="456"/>
    </location>
</feature>
<keyword evidence="3 6" id="KW-1133">Transmembrane helix</keyword>
<dbReference type="SUPFAM" id="SSF103473">
    <property type="entry name" value="MFS general substrate transporter"/>
    <property type="match status" value="1"/>
</dbReference>
<protein>
    <recommendedName>
        <fullName evidence="9">MFS general substrate transporter</fullName>
    </recommendedName>
</protein>
<feature type="compositionally biased region" description="Pro residues" evidence="5">
    <location>
        <begin position="457"/>
        <end position="478"/>
    </location>
</feature>
<evidence type="ECO:0000313" key="8">
    <source>
        <dbReference type="Proteomes" id="UP000639403"/>
    </source>
</evidence>
<feature type="transmembrane region" description="Helical" evidence="6">
    <location>
        <begin position="139"/>
        <end position="162"/>
    </location>
</feature>
<feature type="transmembrane region" description="Helical" evidence="6">
    <location>
        <begin position="361"/>
        <end position="381"/>
    </location>
</feature>
<feature type="transmembrane region" description="Helical" evidence="6">
    <location>
        <begin position="102"/>
        <end position="127"/>
    </location>
</feature>
<name>A0A8H7NTN8_9APHY</name>
<feature type="transmembrane region" description="Helical" evidence="6">
    <location>
        <begin position="232"/>
        <end position="254"/>
    </location>
</feature>
<evidence type="ECO:0008006" key="9">
    <source>
        <dbReference type="Google" id="ProtNLM"/>
    </source>
</evidence>
<evidence type="ECO:0000256" key="5">
    <source>
        <dbReference type="SAM" id="MobiDB-lite"/>
    </source>
</evidence>
<gene>
    <name evidence="7" type="ORF">IEO21_09791</name>
</gene>
<comment type="subcellular location">
    <subcellularLocation>
        <location evidence="1">Membrane</location>
        <topology evidence="1">Multi-pass membrane protein</topology>
    </subcellularLocation>
</comment>
<dbReference type="Proteomes" id="UP000639403">
    <property type="component" value="Unassembled WGS sequence"/>
</dbReference>
<feature type="transmembrane region" description="Helical" evidence="6">
    <location>
        <begin position="393"/>
        <end position="414"/>
    </location>
</feature>
<feature type="transmembrane region" description="Helical" evidence="6">
    <location>
        <begin position="46"/>
        <end position="67"/>
    </location>
</feature>
<feature type="transmembrane region" description="Helical" evidence="6">
    <location>
        <begin position="266"/>
        <end position="289"/>
    </location>
</feature>
<dbReference type="InterPro" id="IPR011701">
    <property type="entry name" value="MFS"/>
</dbReference>
<dbReference type="InterPro" id="IPR049680">
    <property type="entry name" value="FLVCR1-2_SLC49-like"/>
</dbReference>
<evidence type="ECO:0000313" key="7">
    <source>
        <dbReference type="EMBL" id="KAF9802946.1"/>
    </source>
</evidence>
<proteinExistence type="predicted"/>
<evidence type="ECO:0000256" key="6">
    <source>
        <dbReference type="SAM" id="Phobius"/>
    </source>
</evidence>
<dbReference type="PANTHER" id="PTHR10924:SF6">
    <property type="entry name" value="SOLUTE CARRIER FAMILY 49 MEMBER A3"/>
    <property type="match status" value="1"/>
</dbReference>
<feature type="compositionally biased region" description="Basic and acidic residues" evidence="5">
    <location>
        <begin position="514"/>
        <end position="524"/>
    </location>
</feature>
<dbReference type="Pfam" id="PF07690">
    <property type="entry name" value="MFS_1"/>
    <property type="match status" value="1"/>
</dbReference>
<dbReference type="InterPro" id="IPR036259">
    <property type="entry name" value="MFS_trans_sf"/>
</dbReference>
<dbReference type="PANTHER" id="PTHR10924">
    <property type="entry name" value="MAJOR FACILITATOR SUPERFAMILY PROTEIN-RELATED"/>
    <property type="match status" value="1"/>
</dbReference>
<organism evidence="7 8">
    <name type="scientific">Rhodonia placenta</name>
    <dbReference type="NCBI Taxonomy" id="104341"/>
    <lineage>
        <taxon>Eukaryota</taxon>
        <taxon>Fungi</taxon>
        <taxon>Dikarya</taxon>
        <taxon>Basidiomycota</taxon>
        <taxon>Agaricomycotina</taxon>
        <taxon>Agaricomycetes</taxon>
        <taxon>Polyporales</taxon>
        <taxon>Adustoporiaceae</taxon>
        <taxon>Rhodonia</taxon>
    </lineage>
</organism>
<dbReference type="EMBL" id="JADOXO010000541">
    <property type="protein sequence ID" value="KAF9802946.1"/>
    <property type="molecule type" value="Genomic_DNA"/>
</dbReference>
<feature type="region of interest" description="Disordered" evidence="5">
    <location>
        <begin position="429"/>
        <end position="553"/>
    </location>
</feature>
<sequence>MYRRRWIGVVAIMILNLVSGLSLVWFGPIATDVVDQFGFTLDGVNWLGNAINIVYLPFSVVVPFVYARLGVRRTCYIGGVLFVLSAWIRYAGTANGLSSGSAYALILVGQIIAGITQPIFQVLIPGYSEKWFDLRGRTTATMLMSIANPIGNALGQLISPLVGTPRESILVLGIIFSAATPFVFIISDTPPTPPTHSASQKNPSFVSFMRAIAGREPRERPTYMSLRERFDFAILTLAFGVLVGVINSFAILTAQDFEPYGYTDDIAGLFGATILLVGIVAAAVTAPLFDRVFTHHLALTCKLLCPVLGAAWLSLIWAVRANDTGGLFTIMAVIGATSLTMLPVVLELVVELTRNADASSAILWASSNLFGVIFVLAEGALRAGPDANPPNNMYRALIFQGVMVCAVIVFVFFLHGAQTRRALDERIAREAEARSPRSPQTPRSPFSLRSIHSPRTPHTPLPPKTPHSPKVPHPPKAPHSPRSPFTPGMPHRPQPQSEHTFGVPRGASPSEDGSDAKEAERVSEETVSVDGAEHAIELRTRSDTARTDSTYVA</sequence>
<comment type="caution">
    <text evidence="7">The sequence shown here is derived from an EMBL/GenBank/DDBJ whole genome shotgun (WGS) entry which is preliminary data.</text>
</comment>
<feature type="transmembrane region" description="Helical" evidence="6">
    <location>
        <begin position="74"/>
        <end position="90"/>
    </location>
</feature>
<dbReference type="AlphaFoldDB" id="A0A8H7NTN8"/>
<keyword evidence="4 6" id="KW-0472">Membrane</keyword>
<feature type="transmembrane region" description="Helical" evidence="6">
    <location>
        <begin position="168"/>
        <end position="186"/>
    </location>
</feature>
<feature type="transmembrane region" description="Helical" evidence="6">
    <location>
        <begin position="301"/>
        <end position="319"/>
    </location>
</feature>
<evidence type="ECO:0000256" key="2">
    <source>
        <dbReference type="ARBA" id="ARBA00022692"/>
    </source>
</evidence>
<evidence type="ECO:0000256" key="1">
    <source>
        <dbReference type="ARBA" id="ARBA00004141"/>
    </source>
</evidence>
<dbReference type="GO" id="GO:0022857">
    <property type="term" value="F:transmembrane transporter activity"/>
    <property type="evidence" value="ECO:0007669"/>
    <property type="project" value="InterPro"/>
</dbReference>
<reference evidence="7" key="2">
    <citation type="journal article" name="Front. Microbiol.">
        <title>Degradative Capacity of Two Strains of Rhodonia placenta: From Phenotype to Genotype.</title>
        <authorList>
            <person name="Kolle M."/>
            <person name="Horta M.A.C."/>
            <person name="Nowrousian M."/>
            <person name="Ohm R.A."/>
            <person name="Benz J.P."/>
            <person name="Pilgard A."/>
        </authorList>
    </citation>
    <scope>NUCLEOTIDE SEQUENCE</scope>
    <source>
        <strain evidence="7">FPRL280</strain>
    </source>
</reference>
<reference evidence="7" key="1">
    <citation type="submission" date="2020-11" db="EMBL/GenBank/DDBJ databases">
        <authorList>
            <person name="Koelle M."/>
            <person name="Horta M.A.C."/>
            <person name="Nowrousian M."/>
            <person name="Ohm R.A."/>
            <person name="Benz P."/>
            <person name="Pilgard A."/>
        </authorList>
    </citation>
    <scope>NUCLEOTIDE SEQUENCE</scope>
    <source>
        <strain evidence="7">FPRL280</strain>
    </source>
</reference>
<feature type="transmembrane region" description="Helical" evidence="6">
    <location>
        <begin position="325"/>
        <end position="349"/>
    </location>
</feature>
<feature type="transmembrane region" description="Helical" evidence="6">
    <location>
        <begin position="7"/>
        <end position="26"/>
    </location>
</feature>
<accession>A0A8H7NTN8</accession>
<evidence type="ECO:0000256" key="4">
    <source>
        <dbReference type="ARBA" id="ARBA00023136"/>
    </source>
</evidence>
<keyword evidence="2 6" id="KW-0812">Transmembrane</keyword>
<feature type="compositionally biased region" description="Basic and acidic residues" evidence="5">
    <location>
        <begin position="531"/>
        <end position="546"/>
    </location>
</feature>
<dbReference type="GO" id="GO:0016020">
    <property type="term" value="C:membrane"/>
    <property type="evidence" value="ECO:0007669"/>
    <property type="project" value="UniProtKB-SubCell"/>
</dbReference>
<evidence type="ECO:0000256" key="3">
    <source>
        <dbReference type="ARBA" id="ARBA00022989"/>
    </source>
</evidence>
<dbReference type="Gene3D" id="1.20.1250.20">
    <property type="entry name" value="MFS general substrate transporter like domains"/>
    <property type="match status" value="2"/>
</dbReference>